<dbReference type="PANTHER" id="PTHR43245">
    <property type="entry name" value="BIFUNCTIONAL POLYMYXIN RESISTANCE PROTEIN ARNA"/>
    <property type="match status" value="1"/>
</dbReference>
<evidence type="ECO:0000313" key="2">
    <source>
        <dbReference type="EMBL" id="KKM62979.1"/>
    </source>
</evidence>
<protein>
    <recommendedName>
        <fullName evidence="1">NAD-dependent epimerase/dehydratase domain-containing protein</fullName>
    </recommendedName>
</protein>
<dbReference type="EMBL" id="LAZR01011187">
    <property type="protein sequence ID" value="KKM62979.1"/>
    <property type="molecule type" value="Genomic_DNA"/>
</dbReference>
<dbReference type="SUPFAM" id="SSF51735">
    <property type="entry name" value="NAD(P)-binding Rossmann-fold domains"/>
    <property type="match status" value="1"/>
</dbReference>
<reference evidence="2" key="1">
    <citation type="journal article" date="2015" name="Nature">
        <title>Complex archaea that bridge the gap between prokaryotes and eukaryotes.</title>
        <authorList>
            <person name="Spang A."/>
            <person name="Saw J.H."/>
            <person name="Jorgensen S.L."/>
            <person name="Zaremba-Niedzwiedzka K."/>
            <person name="Martijn J."/>
            <person name="Lind A.E."/>
            <person name="van Eijk R."/>
            <person name="Schleper C."/>
            <person name="Guy L."/>
            <person name="Ettema T.J."/>
        </authorList>
    </citation>
    <scope>NUCLEOTIDE SEQUENCE</scope>
</reference>
<dbReference type="InterPro" id="IPR050177">
    <property type="entry name" value="Lipid_A_modif_metabolic_enz"/>
</dbReference>
<name>A0A0F9J032_9ZZZZ</name>
<organism evidence="2">
    <name type="scientific">marine sediment metagenome</name>
    <dbReference type="NCBI Taxonomy" id="412755"/>
    <lineage>
        <taxon>unclassified sequences</taxon>
        <taxon>metagenomes</taxon>
        <taxon>ecological metagenomes</taxon>
    </lineage>
</organism>
<feature type="domain" description="NAD-dependent epimerase/dehydratase" evidence="1">
    <location>
        <begin position="4"/>
        <end position="204"/>
    </location>
</feature>
<dbReference type="InterPro" id="IPR001509">
    <property type="entry name" value="Epimerase_deHydtase"/>
</dbReference>
<sequence length="276" mass="30921">MLNITIIGGTGFVGKELASYFQSRGYTIRCPAREVLGTLSGDLGVVIYVAGYGVCSSLSNKIDCVDANITKFISILKNCEFKRLVYFSSTRLYMASENSNELADLTFLTDDARRLFNLTKLVSEELCLSLDNAIVVRPSNIYGTALDSPLFLPSIARDAIKKSCVDMYVSPDYEKDYVSVDDVCMLIEQLVSKEYLENKIYNLAAGKNTSAQHIADIIQVETNAEVVWHNVRSDDFFPITNISNIVQEFDFKPRDVLNELKVMMNSFKCAHEEGLF</sequence>
<dbReference type="InterPro" id="IPR036291">
    <property type="entry name" value="NAD(P)-bd_dom_sf"/>
</dbReference>
<dbReference type="Gene3D" id="3.40.50.720">
    <property type="entry name" value="NAD(P)-binding Rossmann-like Domain"/>
    <property type="match status" value="1"/>
</dbReference>
<evidence type="ECO:0000259" key="1">
    <source>
        <dbReference type="Pfam" id="PF01370"/>
    </source>
</evidence>
<accession>A0A0F9J032</accession>
<dbReference type="Pfam" id="PF01370">
    <property type="entry name" value="Epimerase"/>
    <property type="match status" value="1"/>
</dbReference>
<proteinExistence type="predicted"/>
<comment type="caution">
    <text evidence="2">The sequence shown here is derived from an EMBL/GenBank/DDBJ whole genome shotgun (WGS) entry which is preliminary data.</text>
</comment>
<gene>
    <name evidence="2" type="ORF">LCGC14_1516210</name>
</gene>
<dbReference type="CDD" id="cd08946">
    <property type="entry name" value="SDR_e"/>
    <property type="match status" value="1"/>
</dbReference>
<dbReference type="AlphaFoldDB" id="A0A0F9J032"/>